<dbReference type="InterPro" id="IPR039633">
    <property type="entry name" value="PAP"/>
</dbReference>
<dbReference type="PANTHER" id="PTHR31906">
    <property type="entry name" value="PLASTID-LIPID-ASSOCIATED PROTEIN 4, CHLOROPLASTIC-RELATED"/>
    <property type="match status" value="1"/>
</dbReference>
<dbReference type="EMBL" id="RCBY01000452">
    <property type="protein sequence ID" value="RQH19327.1"/>
    <property type="molecule type" value="Genomic_DNA"/>
</dbReference>
<dbReference type="InterPro" id="IPR006843">
    <property type="entry name" value="PAP/fibrillin_dom"/>
</dbReference>
<accession>A0A3N6NR78</accession>
<dbReference type="Proteomes" id="UP000269154">
    <property type="component" value="Unassembled WGS sequence"/>
</dbReference>
<dbReference type="OrthoDB" id="573488at2"/>
<name>A0A3N6NR78_9CYAN</name>
<gene>
    <name evidence="2" type="ORF">D5R40_32605</name>
</gene>
<organism evidence="2 3">
    <name type="scientific">Okeania hirsuta</name>
    <dbReference type="NCBI Taxonomy" id="1458930"/>
    <lineage>
        <taxon>Bacteria</taxon>
        <taxon>Bacillati</taxon>
        <taxon>Cyanobacteriota</taxon>
        <taxon>Cyanophyceae</taxon>
        <taxon>Oscillatoriophycideae</taxon>
        <taxon>Oscillatoriales</taxon>
        <taxon>Microcoleaceae</taxon>
        <taxon>Okeania</taxon>
    </lineage>
</organism>
<dbReference type="Pfam" id="PF04755">
    <property type="entry name" value="PAP_fibrillin"/>
    <property type="match status" value="1"/>
</dbReference>
<protein>
    <submittedName>
        <fullName evidence="2">Fibrillin</fullName>
    </submittedName>
</protein>
<proteinExistence type="predicted"/>
<dbReference type="RefSeq" id="WP_124155786.1">
    <property type="nucleotide sequence ID" value="NZ_CAWOLW010000393.1"/>
</dbReference>
<reference evidence="2 3" key="1">
    <citation type="journal article" date="2018" name="ACS Chem. Biol.">
        <title>Ketoreductase domain dysfunction expands chemodiversity: malyngamide biosynthesis in the cyanobacterium Okeania hirsuta.</title>
        <authorList>
            <person name="Moss N.A."/>
            <person name="Leao T."/>
            <person name="Rankin M."/>
            <person name="McCullough T.M."/>
            <person name="Qu P."/>
            <person name="Korobeynikov A."/>
            <person name="Smith J.L."/>
            <person name="Gerwick L."/>
            <person name="Gerwick W.H."/>
        </authorList>
    </citation>
    <scope>NUCLEOTIDE SEQUENCE [LARGE SCALE GENOMIC DNA]</scope>
    <source>
        <strain evidence="2 3">PAB10Feb10-1</strain>
    </source>
</reference>
<sequence>MIYKSRLIETLTGKNRGLLASKNDQQVILAAIAQVEDYNPNPCPFEAKELLNGNWRLLYTTSQELLRIDSFPFLKLGEIYQCIRVQDTAIYNIAEVSGLPLLEGIVSVVAQFEAVSEKRVNVKFNRSILGLQSLIGYQSPNRLIAEIESGKKFTAVDFKIQNREQKGWLDITYLDEDLRIGRGNQGNVFVLTKV</sequence>
<evidence type="ECO:0000313" key="3">
    <source>
        <dbReference type="Proteomes" id="UP000269154"/>
    </source>
</evidence>
<keyword evidence="3" id="KW-1185">Reference proteome</keyword>
<feature type="domain" description="Plastid lipid-associated protein/fibrillin conserved" evidence="1">
    <location>
        <begin position="3"/>
        <end position="191"/>
    </location>
</feature>
<comment type="caution">
    <text evidence="2">The sequence shown here is derived from an EMBL/GenBank/DDBJ whole genome shotgun (WGS) entry which is preliminary data.</text>
</comment>
<dbReference type="AlphaFoldDB" id="A0A3N6NR78"/>
<evidence type="ECO:0000259" key="1">
    <source>
        <dbReference type="Pfam" id="PF04755"/>
    </source>
</evidence>
<evidence type="ECO:0000313" key="2">
    <source>
        <dbReference type="EMBL" id="RQH19327.1"/>
    </source>
</evidence>